<dbReference type="Pfam" id="PF01869">
    <property type="entry name" value="BcrAD_BadFG"/>
    <property type="match status" value="1"/>
</dbReference>
<dbReference type="SUPFAM" id="SSF53067">
    <property type="entry name" value="Actin-like ATPase domain"/>
    <property type="match status" value="2"/>
</dbReference>
<evidence type="ECO:0000313" key="3">
    <source>
        <dbReference type="Proteomes" id="UP001595715"/>
    </source>
</evidence>
<keyword evidence="3" id="KW-1185">Reference proteome</keyword>
<dbReference type="Gene3D" id="3.30.420.40">
    <property type="match status" value="2"/>
</dbReference>
<evidence type="ECO:0000313" key="2">
    <source>
        <dbReference type="EMBL" id="MFC4104297.1"/>
    </source>
</evidence>
<gene>
    <name evidence="2" type="ORF">ACFOZ8_32220</name>
</gene>
<accession>A0ABV8KEH7</accession>
<dbReference type="EMBL" id="JBHSAM010000036">
    <property type="protein sequence ID" value="MFC4104297.1"/>
    <property type="molecule type" value="Genomic_DNA"/>
</dbReference>
<sequence>MSSGNLIIGIDGGGSKTRVAIADMAGSLLLYHEYPRAASRYKDHAAQENVHTAIHAALAKAGRSLSDVGGIAAGVAGFDKDEDLVWVQELTNLPGLSCPRWHVNDAIVAHYGALVAKPGIVAISGTGSNIFSINESGAHLRNYDYYHYAPSAARFLSYETVYEVLAGHTDSSDQPLIDAMLRYWGAASLMELNRIGLNGFRLGEQERNRVFASFAPTVTQAALEGGSLAQRVCNRAIHQLLVGIKLLARNFSSDPVPVACIGSVILSPYFQHRLVELSGDSADAGFEIVTTQFPPAIGAILYAMEQLQIPINDEVITTLEQARNLYEEE</sequence>
<dbReference type="PANTHER" id="PTHR43190">
    <property type="entry name" value="N-ACETYL-D-GLUCOSAMINE KINASE"/>
    <property type="match status" value="1"/>
</dbReference>
<dbReference type="PANTHER" id="PTHR43190:SF3">
    <property type="entry name" value="N-ACETYL-D-GLUCOSAMINE KINASE"/>
    <property type="match status" value="1"/>
</dbReference>
<dbReference type="InterPro" id="IPR002731">
    <property type="entry name" value="ATPase_BadF"/>
</dbReference>
<comment type="caution">
    <text evidence="2">The sequence shown here is derived from an EMBL/GenBank/DDBJ whole genome shotgun (WGS) entry which is preliminary data.</text>
</comment>
<dbReference type="Proteomes" id="UP001595715">
    <property type="component" value="Unassembled WGS sequence"/>
</dbReference>
<dbReference type="InterPro" id="IPR052519">
    <property type="entry name" value="Euk-type_GlcNAc_Kinase"/>
</dbReference>
<evidence type="ECO:0000259" key="1">
    <source>
        <dbReference type="Pfam" id="PF01869"/>
    </source>
</evidence>
<protein>
    <submittedName>
        <fullName evidence="2">BadF/BadG/BcrA/BcrD ATPase family protein</fullName>
    </submittedName>
</protein>
<organism evidence="2 3">
    <name type="scientific">Paenibacillus xanthanilyticus</name>
    <dbReference type="NCBI Taxonomy" id="1783531"/>
    <lineage>
        <taxon>Bacteria</taxon>
        <taxon>Bacillati</taxon>
        <taxon>Bacillota</taxon>
        <taxon>Bacilli</taxon>
        <taxon>Bacillales</taxon>
        <taxon>Paenibacillaceae</taxon>
        <taxon>Paenibacillus</taxon>
    </lineage>
</organism>
<reference evidence="3" key="1">
    <citation type="journal article" date="2019" name="Int. J. Syst. Evol. Microbiol.">
        <title>The Global Catalogue of Microorganisms (GCM) 10K type strain sequencing project: providing services to taxonomists for standard genome sequencing and annotation.</title>
        <authorList>
            <consortium name="The Broad Institute Genomics Platform"/>
            <consortium name="The Broad Institute Genome Sequencing Center for Infectious Disease"/>
            <person name="Wu L."/>
            <person name="Ma J."/>
        </authorList>
    </citation>
    <scope>NUCLEOTIDE SEQUENCE [LARGE SCALE GENOMIC DNA]</scope>
    <source>
        <strain evidence="3">IBRC-M 10987</strain>
    </source>
</reference>
<name>A0ABV8KEH7_9BACL</name>
<feature type="domain" description="ATPase BadF/BadG/BcrA/BcrD type" evidence="1">
    <location>
        <begin position="8"/>
        <end position="303"/>
    </location>
</feature>
<dbReference type="InterPro" id="IPR043129">
    <property type="entry name" value="ATPase_NBD"/>
</dbReference>
<dbReference type="RefSeq" id="WP_377722829.1">
    <property type="nucleotide sequence ID" value="NZ_JBHSAM010000036.1"/>
</dbReference>
<proteinExistence type="predicted"/>